<gene>
    <name evidence="3" type="ORF">C5L32_000685</name>
</gene>
<evidence type="ECO:0000313" key="3">
    <source>
        <dbReference type="EMBL" id="TDG78815.1"/>
    </source>
</evidence>
<reference evidence="3 4" key="1">
    <citation type="journal article" date="2019" name="Appl. Microbiol. Biotechnol.">
        <title>Uncovering carbohydrate metabolism through a genotype-phenotype association study of 56 lactic acid bacteria genomes.</title>
        <authorList>
            <person name="Buron-Moles G."/>
            <person name="Chailyan A."/>
            <person name="Dolejs I."/>
            <person name="Forster J."/>
            <person name="Miks M.H."/>
        </authorList>
    </citation>
    <scope>NUCLEOTIDE SEQUENCE [LARGE SCALE GENOMIC DNA]</scope>
    <source>
        <strain evidence="3 4">ATCC 4005</strain>
    </source>
</reference>
<keyword evidence="2" id="KW-0812">Transmembrane</keyword>
<feature type="transmembrane region" description="Helical" evidence="2">
    <location>
        <begin position="105"/>
        <end position="133"/>
    </location>
</feature>
<feature type="compositionally biased region" description="Acidic residues" evidence="1">
    <location>
        <begin position="255"/>
        <end position="266"/>
    </location>
</feature>
<accession>A0A4R5NR43</accession>
<dbReference type="AlphaFoldDB" id="A0A4R5NR43"/>
<feature type="transmembrane region" description="Helical" evidence="2">
    <location>
        <begin position="60"/>
        <end position="84"/>
    </location>
</feature>
<sequence length="266" mass="30189">MDRKALKLDSKSLLNAHFKFFFLLFLPVFILEFVGGYIYAPKEELYDINGEPIWTSAQTFGMILILLGSLVAIGVAFICIDAMRQKLTYDQPLQKSMTIFNNVDYFLGTIVIYIIEQVLIILWMILLIIPGLIKAVAYSQALYIYRDAVDRGEKISYLDAITRSRQLMDGHKWDYFVMALSFIGWGLLVGITLGIAAIWVQPYMQLSFANFYRELVDEHEAQVHQEADRINVTPAATSGNQPTTTNDSSHQSDNESNDDSDDSSNQ</sequence>
<keyword evidence="2" id="KW-0472">Membrane</keyword>
<evidence type="ECO:0000256" key="2">
    <source>
        <dbReference type="SAM" id="Phobius"/>
    </source>
</evidence>
<dbReference type="Proteomes" id="UP000295181">
    <property type="component" value="Unassembled WGS sequence"/>
</dbReference>
<protein>
    <recommendedName>
        <fullName evidence="5">Integral membrane protein</fullName>
    </recommendedName>
</protein>
<dbReference type="EMBL" id="PUFP01000033">
    <property type="protein sequence ID" value="TDG78815.1"/>
    <property type="molecule type" value="Genomic_DNA"/>
</dbReference>
<evidence type="ECO:0000313" key="4">
    <source>
        <dbReference type="Proteomes" id="UP000295181"/>
    </source>
</evidence>
<feature type="region of interest" description="Disordered" evidence="1">
    <location>
        <begin position="230"/>
        <end position="266"/>
    </location>
</feature>
<dbReference type="InterPro" id="IPR010380">
    <property type="entry name" value="DUF975"/>
</dbReference>
<evidence type="ECO:0008006" key="5">
    <source>
        <dbReference type="Google" id="ProtNLM"/>
    </source>
</evidence>
<proteinExistence type="predicted"/>
<dbReference type="GeneID" id="72461675"/>
<dbReference type="RefSeq" id="WP_013727467.1">
    <property type="nucleotide sequence ID" value="NZ_AZDM01000020.1"/>
</dbReference>
<organism evidence="3 4">
    <name type="scientific">Lentilactobacillus buchneri DSM 20057</name>
    <dbReference type="NCBI Taxonomy" id="1423728"/>
    <lineage>
        <taxon>Bacteria</taxon>
        <taxon>Bacillati</taxon>
        <taxon>Bacillota</taxon>
        <taxon>Bacilli</taxon>
        <taxon>Lactobacillales</taxon>
        <taxon>Lactobacillaceae</taxon>
        <taxon>Lentilactobacillus</taxon>
    </lineage>
</organism>
<evidence type="ECO:0000256" key="1">
    <source>
        <dbReference type="SAM" id="MobiDB-lite"/>
    </source>
</evidence>
<name>A0A4R5NR43_LENBU</name>
<feature type="transmembrane region" description="Helical" evidence="2">
    <location>
        <begin position="175"/>
        <end position="200"/>
    </location>
</feature>
<feature type="compositionally biased region" description="Polar residues" evidence="1">
    <location>
        <begin position="234"/>
        <end position="245"/>
    </location>
</feature>
<keyword evidence="2" id="KW-1133">Transmembrane helix</keyword>
<comment type="caution">
    <text evidence="3">The sequence shown here is derived from an EMBL/GenBank/DDBJ whole genome shotgun (WGS) entry which is preliminary data.</text>
</comment>
<dbReference type="Pfam" id="PF06161">
    <property type="entry name" value="DUF975"/>
    <property type="match status" value="1"/>
</dbReference>
<feature type="transmembrane region" description="Helical" evidence="2">
    <location>
        <begin position="20"/>
        <end position="40"/>
    </location>
</feature>
<dbReference type="PANTHER" id="PTHR40076">
    <property type="entry name" value="MEMBRANE PROTEIN-RELATED"/>
    <property type="match status" value="1"/>
</dbReference>
<dbReference type="PANTHER" id="PTHR40076:SF1">
    <property type="entry name" value="MEMBRANE PROTEIN"/>
    <property type="match status" value="1"/>
</dbReference>